<keyword evidence="2" id="KW-1185">Reference proteome</keyword>
<accession>A0ACC7LU32</accession>
<sequence>MTVMTGAEMAERIGLDCLCLQMSPVELAGQLHTLGEVRTRTVAGAAFIEQYGSFPLSADVTEAGLVIGEDGLDLRLNLRAWFWICMLHDPHREQYSLNVFDRQCRSLLRLASTDRSLLSAWAALYARCEAQVPKFEDRQAFSAREVKAPGLVQDWAAMANVHDHFALLKHYGLSRYEANRLVAPQFSRQLAQSSPIALFERLAASGLELMLFVYSAGSVQIFTGLLTGMQRNQGALVFDMPATDLAASTVFSIQDAPGAESWWVRKPNEQGGVTSLELFDAEQRLIVQVFARRPAGQPEQSAWRAWLDDLEVV</sequence>
<gene>
    <name evidence="1" type="ORF">ACIKP7_10615</name>
</gene>
<proteinExistence type="predicted"/>
<reference evidence="1" key="1">
    <citation type="submission" date="2024-10" db="EMBL/GenBank/DDBJ databases">
        <title>Aeromonas and Pseudomonas from the Cagarras Archipelago, Rio de Janeiro, Brazil.</title>
        <authorList>
            <person name="Canellas A.L.B."/>
            <person name="Laport M.S."/>
        </authorList>
    </citation>
    <scope>NUCLEOTIDE SEQUENCE</scope>
    <source>
        <strain evidence="1">ACP-7</strain>
    </source>
</reference>
<organism evidence="1 2">
    <name type="scientific">Pseudomonas caricapapayae</name>
    <dbReference type="NCBI Taxonomy" id="46678"/>
    <lineage>
        <taxon>Bacteria</taxon>
        <taxon>Pseudomonadati</taxon>
        <taxon>Pseudomonadota</taxon>
        <taxon>Gammaproteobacteria</taxon>
        <taxon>Pseudomonadales</taxon>
        <taxon>Pseudomonadaceae</taxon>
        <taxon>Pseudomonas</taxon>
    </lineage>
</organism>
<evidence type="ECO:0000313" key="2">
    <source>
        <dbReference type="Proteomes" id="UP001615411"/>
    </source>
</evidence>
<dbReference type="EMBL" id="JBIUGF010000026">
    <property type="protein sequence ID" value="MFJ1338576.1"/>
    <property type="molecule type" value="Genomic_DNA"/>
</dbReference>
<protein>
    <submittedName>
        <fullName evidence="1">ChuX/HutX family heme-like substrate-binding protein</fullName>
    </submittedName>
</protein>
<dbReference type="Proteomes" id="UP001615411">
    <property type="component" value="Unassembled WGS sequence"/>
</dbReference>
<evidence type="ECO:0000313" key="1">
    <source>
        <dbReference type="EMBL" id="MFJ1338576.1"/>
    </source>
</evidence>
<comment type="caution">
    <text evidence="1">The sequence shown here is derived from an EMBL/GenBank/DDBJ whole genome shotgun (WGS) entry which is preliminary data.</text>
</comment>
<name>A0ACC7LU32_9PSED</name>